<accession>A0A5C1Q0M1</accession>
<reference evidence="4 5" key="1">
    <citation type="submission" date="2019-02" db="EMBL/GenBank/DDBJ databases">
        <title>Complete Genome Sequence and Methylome Analysis of Sphaerotilus natans subsp. sulfidivorans D-507.</title>
        <authorList>
            <person name="Fomenkov A."/>
            <person name="Gridneva E."/>
            <person name="Smolyakov D."/>
            <person name="Dubinina G."/>
            <person name="Vincze T."/>
            <person name="Grabovich M."/>
            <person name="Roberts R.J."/>
        </authorList>
    </citation>
    <scope>NUCLEOTIDE SEQUENCE [LARGE SCALE GENOMIC DNA]</scope>
    <source>
        <strain evidence="4 5">D-507</strain>
    </source>
</reference>
<gene>
    <name evidence="3" type="ORF">ABIC99_001756</name>
    <name evidence="4" type="ORF">EWH46_01670</name>
</gene>
<protein>
    <submittedName>
        <fullName evidence="4">NYN domain-containing protein</fullName>
    </submittedName>
</protein>
<dbReference type="EMBL" id="CP035708">
    <property type="protein sequence ID" value="QEM99611.1"/>
    <property type="molecule type" value="Genomic_DNA"/>
</dbReference>
<dbReference type="RefSeq" id="WP_149502377.1">
    <property type="nucleotide sequence ID" value="NZ_CP035708.1"/>
</dbReference>
<feature type="domain" description="NYN" evidence="2">
    <location>
        <begin position="3"/>
        <end position="160"/>
    </location>
</feature>
<dbReference type="PANTHER" id="PTHR35811:SF1">
    <property type="entry name" value="HTH OST-TYPE DOMAIN-CONTAINING PROTEIN"/>
    <property type="match status" value="1"/>
</dbReference>
<sequence length="480" mass="52689">MKSALFVDFDNVYSGLRKLDPAVAERFGRHPLEWIGWLTDGLGLPEGLDEAQARTRRRLLVRRVYLNPQVYQRFRPSFNHAGFEIVDCPSMTSEGKTSTDIHMVLDMVELLQHPVHYDEFIVFSADADFTPVLRKLRRWDRRTTVLAVGFPSAAYRASADLLIEPDRFIREGLGFGAEVDEAAVPAPTPTVTVPEAAEPTPSGPAAANLATELPLQQMTAWLRAEVERADQPVPCARLASRLMAGHPGLAPEWGGQGSFRRFLEALPLAPLRLDWSASGGHLYDPARHVPPRPLSAPQTVRPHPAASAWGSDPSLFALARQMHDAIGMPLLSPRDFRALLEMIAVDVAAQPFQLNETGKRVRDRCREAGHEVSREAVNWVLRGLLLCGHEFGQGHDDLPTLSYRLVGNLLNLCRREQLVMDEGAPALLQRWVSGKIAPNAAPNPAPEAEPQAAVPMPAQAEPAQEPAPEPAAAADQSTQS</sequence>
<keyword evidence="6" id="KW-1185">Reference proteome</keyword>
<organism evidence="4 5">
    <name type="scientific">Sphaerotilus sulfidivorans</name>
    <dbReference type="NCBI Taxonomy" id="639200"/>
    <lineage>
        <taxon>Bacteria</taxon>
        <taxon>Pseudomonadati</taxon>
        <taxon>Pseudomonadota</taxon>
        <taxon>Betaproteobacteria</taxon>
        <taxon>Burkholderiales</taxon>
        <taxon>Sphaerotilaceae</taxon>
        <taxon>Sphaerotilus</taxon>
    </lineage>
</organism>
<dbReference type="Proteomes" id="UP000323522">
    <property type="component" value="Chromosome"/>
</dbReference>
<dbReference type="OrthoDB" id="9783963at2"/>
<evidence type="ECO:0000256" key="1">
    <source>
        <dbReference type="SAM" id="MobiDB-lite"/>
    </source>
</evidence>
<dbReference type="InterPro" id="IPR021139">
    <property type="entry name" value="NYN"/>
</dbReference>
<evidence type="ECO:0000313" key="3">
    <source>
        <dbReference type="EMBL" id="MET3603943.1"/>
    </source>
</evidence>
<dbReference type="Proteomes" id="UP001549111">
    <property type="component" value="Unassembled WGS sequence"/>
</dbReference>
<evidence type="ECO:0000313" key="6">
    <source>
        <dbReference type="Proteomes" id="UP001549111"/>
    </source>
</evidence>
<proteinExistence type="predicted"/>
<evidence type="ECO:0000259" key="2">
    <source>
        <dbReference type="Pfam" id="PF01936"/>
    </source>
</evidence>
<dbReference type="Pfam" id="PF01936">
    <property type="entry name" value="NYN"/>
    <property type="match status" value="1"/>
</dbReference>
<name>A0A5C1Q0M1_9BURK</name>
<feature type="region of interest" description="Disordered" evidence="1">
    <location>
        <begin position="437"/>
        <end position="480"/>
    </location>
</feature>
<evidence type="ECO:0000313" key="5">
    <source>
        <dbReference type="Proteomes" id="UP000323522"/>
    </source>
</evidence>
<reference evidence="3 6" key="2">
    <citation type="submission" date="2024-06" db="EMBL/GenBank/DDBJ databases">
        <title>Genomic Encyclopedia of Type Strains, Phase IV (KMG-IV): sequencing the most valuable type-strain genomes for metagenomic binning, comparative biology and taxonomic classification.</title>
        <authorList>
            <person name="Goeker M."/>
        </authorList>
    </citation>
    <scope>NUCLEOTIDE SEQUENCE [LARGE SCALE GENOMIC DNA]</scope>
    <source>
        <strain evidence="3 6">D-501</strain>
    </source>
</reference>
<dbReference type="AlphaFoldDB" id="A0A5C1Q0M1"/>
<dbReference type="KEGG" id="snn:EWH46_01670"/>
<dbReference type="PANTHER" id="PTHR35811">
    <property type="entry name" value="SLR1870 PROTEIN"/>
    <property type="match status" value="1"/>
</dbReference>
<dbReference type="EMBL" id="JBEPLS010000005">
    <property type="protein sequence ID" value="MET3603943.1"/>
    <property type="molecule type" value="Genomic_DNA"/>
</dbReference>
<dbReference type="GO" id="GO:0004540">
    <property type="term" value="F:RNA nuclease activity"/>
    <property type="evidence" value="ECO:0007669"/>
    <property type="project" value="InterPro"/>
</dbReference>
<evidence type="ECO:0000313" key="4">
    <source>
        <dbReference type="EMBL" id="QEM99611.1"/>
    </source>
</evidence>
<feature type="compositionally biased region" description="Low complexity" evidence="1">
    <location>
        <begin position="448"/>
        <end position="474"/>
    </location>
</feature>
<dbReference type="Gene3D" id="3.40.50.1010">
    <property type="entry name" value="5'-nuclease"/>
    <property type="match status" value="1"/>
</dbReference>